<evidence type="ECO:0000313" key="9">
    <source>
        <dbReference type="Proteomes" id="UP000664277"/>
    </source>
</evidence>
<name>A0A8J7PCD4_9BACT</name>
<dbReference type="EC" id="2.7.11.1" evidence="1"/>
<dbReference type="Gene3D" id="1.10.510.10">
    <property type="entry name" value="Transferase(Phosphotransferase) domain 1"/>
    <property type="match status" value="1"/>
</dbReference>
<proteinExistence type="predicted"/>
<dbReference type="PROSITE" id="PS50011">
    <property type="entry name" value="PROTEIN_KINASE_DOM"/>
    <property type="match status" value="1"/>
</dbReference>
<gene>
    <name evidence="8" type="ORF">J0M35_08425</name>
</gene>
<keyword evidence="4" id="KW-0547">Nucleotide-binding</keyword>
<dbReference type="PROSITE" id="PS00108">
    <property type="entry name" value="PROTEIN_KINASE_ST"/>
    <property type="match status" value="1"/>
</dbReference>
<sequence>MQRIVKESAKLVGCLVEGRFLIEEMIGVGGLSTVYLASHNRADLKVAVKIMHSNLTDTEESIERFRREAEIINKLNHPNVVHIYSAGVLEGELKREDGTTMRLETPRPYLVLERLHGQDLDNVLKRVGRFDESESYRIIAAVLKALSEAHQLGIIHRDIKPSNVMLVDKVSCFDKHYPLDQFEPVKLLDFGIAKCMRCYDENRDRELTQPGMVFGSPLYMSPEQCLGRPLDCRTDIYSLGCMYFRMLTGRAPFEGESPMHTFAMHMYETPPPITELLAADVPTPNPRLVALINSCLSKKAEERPASASEMLAELQSIYS</sequence>
<dbReference type="PIRSF" id="PIRSF000654">
    <property type="entry name" value="Integrin-linked_kinase"/>
    <property type="match status" value="1"/>
</dbReference>
<dbReference type="SMART" id="SM00220">
    <property type="entry name" value="S_TKc"/>
    <property type="match status" value="1"/>
</dbReference>
<dbReference type="GO" id="GO:0005524">
    <property type="term" value="F:ATP binding"/>
    <property type="evidence" value="ECO:0007669"/>
    <property type="project" value="UniProtKB-KW"/>
</dbReference>
<dbReference type="PANTHER" id="PTHR43289">
    <property type="entry name" value="MITOGEN-ACTIVATED PROTEIN KINASE KINASE KINASE 20-RELATED"/>
    <property type="match status" value="1"/>
</dbReference>
<keyword evidence="2 8" id="KW-0723">Serine/threonine-protein kinase</keyword>
<evidence type="ECO:0000256" key="4">
    <source>
        <dbReference type="ARBA" id="ARBA00022741"/>
    </source>
</evidence>
<comment type="caution">
    <text evidence="8">The sequence shown here is derived from an EMBL/GenBank/DDBJ whole genome shotgun (WGS) entry which is preliminary data.</text>
</comment>
<evidence type="ECO:0000256" key="5">
    <source>
        <dbReference type="ARBA" id="ARBA00022777"/>
    </source>
</evidence>
<organism evidence="8 9">
    <name type="scientific">Candidatus Obscuribacter phosphatis</name>
    <dbReference type="NCBI Taxonomy" id="1906157"/>
    <lineage>
        <taxon>Bacteria</taxon>
        <taxon>Bacillati</taxon>
        <taxon>Candidatus Melainabacteria</taxon>
        <taxon>Candidatus Obscuribacterales</taxon>
        <taxon>Candidatus Obscuribacteraceae</taxon>
        <taxon>Candidatus Obscuribacter</taxon>
    </lineage>
</organism>
<keyword evidence="6" id="KW-0067">ATP-binding</keyword>
<dbReference type="FunFam" id="1.10.510.10:FF:000021">
    <property type="entry name" value="Serine/threonine protein kinase"/>
    <property type="match status" value="1"/>
</dbReference>
<dbReference type="Gene3D" id="3.30.200.20">
    <property type="entry name" value="Phosphorylase Kinase, domain 1"/>
    <property type="match status" value="1"/>
</dbReference>
<accession>A0A8J7PCD4</accession>
<dbReference type="GO" id="GO:0004674">
    <property type="term" value="F:protein serine/threonine kinase activity"/>
    <property type="evidence" value="ECO:0007669"/>
    <property type="project" value="UniProtKB-KW"/>
</dbReference>
<evidence type="ECO:0000256" key="3">
    <source>
        <dbReference type="ARBA" id="ARBA00022679"/>
    </source>
</evidence>
<evidence type="ECO:0000313" key="8">
    <source>
        <dbReference type="EMBL" id="MBN8660371.1"/>
    </source>
</evidence>
<dbReference type="AlphaFoldDB" id="A0A8J7PCD4"/>
<reference evidence="8" key="1">
    <citation type="submission" date="2021-02" db="EMBL/GenBank/DDBJ databases">
        <title>Genome-Resolved Metagenomics of a Microbial Community Performing Photosynthetic Biological Nutrient Removal.</title>
        <authorList>
            <person name="Mcdaniel E.A."/>
        </authorList>
    </citation>
    <scope>NUCLEOTIDE SEQUENCE</scope>
    <source>
        <strain evidence="8">UWPOB_OBS1</strain>
    </source>
</reference>
<dbReference type="InterPro" id="IPR011009">
    <property type="entry name" value="Kinase-like_dom_sf"/>
</dbReference>
<dbReference type="Proteomes" id="UP000664277">
    <property type="component" value="Unassembled WGS sequence"/>
</dbReference>
<dbReference type="InterPro" id="IPR008271">
    <property type="entry name" value="Ser/Thr_kinase_AS"/>
</dbReference>
<dbReference type="EMBL" id="JAFLCK010000009">
    <property type="protein sequence ID" value="MBN8660371.1"/>
    <property type="molecule type" value="Genomic_DNA"/>
</dbReference>
<feature type="domain" description="Protein kinase" evidence="7">
    <location>
        <begin position="20"/>
        <end position="318"/>
    </location>
</feature>
<evidence type="ECO:0000259" key="7">
    <source>
        <dbReference type="PROSITE" id="PS50011"/>
    </source>
</evidence>
<evidence type="ECO:0000256" key="2">
    <source>
        <dbReference type="ARBA" id="ARBA00022527"/>
    </source>
</evidence>
<keyword evidence="3" id="KW-0808">Transferase</keyword>
<dbReference type="InterPro" id="IPR000719">
    <property type="entry name" value="Prot_kinase_dom"/>
</dbReference>
<dbReference type="Pfam" id="PF00069">
    <property type="entry name" value="Pkinase"/>
    <property type="match status" value="1"/>
</dbReference>
<dbReference type="SUPFAM" id="SSF56112">
    <property type="entry name" value="Protein kinase-like (PK-like)"/>
    <property type="match status" value="1"/>
</dbReference>
<keyword evidence="5 8" id="KW-0418">Kinase</keyword>
<evidence type="ECO:0000256" key="1">
    <source>
        <dbReference type="ARBA" id="ARBA00012513"/>
    </source>
</evidence>
<protein>
    <recommendedName>
        <fullName evidence="1">non-specific serine/threonine protein kinase</fullName>
        <ecNumber evidence="1">2.7.11.1</ecNumber>
    </recommendedName>
</protein>
<evidence type="ECO:0000256" key="6">
    <source>
        <dbReference type="ARBA" id="ARBA00022840"/>
    </source>
</evidence>
<dbReference type="CDD" id="cd14014">
    <property type="entry name" value="STKc_PknB_like"/>
    <property type="match status" value="1"/>
</dbReference>
<dbReference type="PANTHER" id="PTHR43289:SF6">
    <property type="entry name" value="SERINE_THREONINE-PROTEIN KINASE NEKL-3"/>
    <property type="match status" value="1"/>
</dbReference>